<name>A0A9P8BUK3_9FUNG</name>
<accession>A0A9P8BUK3</accession>
<dbReference type="OrthoDB" id="191995at2759"/>
<comment type="caution">
    <text evidence="1">The sequence shown here is derived from an EMBL/GenBank/DDBJ whole genome shotgun (WGS) entry which is preliminary data.</text>
</comment>
<evidence type="ECO:0000313" key="2">
    <source>
        <dbReference type="Proteomes" id="UP000707451"/>
    </source>
</evidence>
<organism evidence="1 2">
    <name type="scientific">Linnemannia hyalina</name>
    <dbReference type="NCBI Taxonomy" id="64524"/>
    <lineage>
        <taxon>Eukaryota</taxon>
        <taxon>Fungi</taxon>
        <taxon>Fungi incertae sedis</taxon>
        <taxon>Mucoromycota</taxon>
        <taxon>Mortierellomycotina</taxon>
        <taxon>Mortierellomycetes</taxon>
        <taxon>Mortierellales</taxon>
        <taxon>Mortierellaceae</taxon>
        <taxon>Linnemannia</taxon>
    </lineage>
</organism>
<sequence length="86" mass="9976">MNSFLTHGCADHQFRHDKIKVYVHRNYSYRRIIIHLSTRELLQIQDKDVSKYLQGLITNHKTRIESGGGGFLAAFLTICTYHKGIT</sequence>
<dbReference type="AlphaFoldDB" id="A0A9P8BUK3"/>
<evidence type="ECO:0000313" key="1">
    <source>
        <dbReference type="EMBL" id="KAG9068815.1"/>
    </source>
</evidence>
<dbReference type="Proteomes" id="UP000707451">
    <property type="component" value="Unassembled WGS sequence"/>
</dbReference>
<gene>
    <name evidence="1" type="ORF">KI688_011101</name>
</gene>
<reference evidence="1" key="1">
    <citation type="submission" date="2021-06" db="EMBL/GenBank/DDBJ databases">
        <title>Genome Sequence of Mortierella hyaline Strain SCG-10, a Cold-Adapted, Nitrate-Reducing Fungus Isolated from Soil in Minnesota, USA.</title>
        <authorList>
            <person name="Aldossari N."/>
        </authorList>
    </citation>
    <scope>NUCLEOTIDE SEQUENCE</scope>
    <source>
        <strain evidence="1">SCG-10</strain>
    </source>
</reference>
<protein>
    <submittedName>
        <fullName evidence="1">Uncharacterized protein</fullName>
    </submittedName>
</protein>
<keyword evidence="2" id="KW-1185">Reference proteome</keyword>
<proteinExistence type="predicted"/>
<dbReference type="SUPFAM" id="SSF103025">
    <property type="entry name" value="Folate-binding domain"/>
    <property type="match status" value="1"/>
</dbReference>
<dbReference type="EMBL" id="JAHRHY010000006">
    <property type="protein sequence ID" value="KAG9068815.1"/>
    <property type="molecule type" value="Genomic_DNA"/>
</dbReference>